<accession>A0ABR1Q8J3</accession>
<dbReference type="RefSeq" id="XP_066698346.1">
    <property type="nucleotide sequence ID" value="XM_066845948.1"/>
</dbReference>
<protein>
    <submittedName>
        <fullName evidence="1">Uncharacterized protein</fullName>
    </submittedName>
</protein>
<reference evidence="1 2" key="1">
    <citation type="submission" date="2023-01" db="EMBL/GenBank/DDBJ databases">
        <title>Analysis of 21 Apiospora genomes using comparative genomics revels a genus with tremendous synthesis potential of carbohydrate active enzymes and secondary metabolites.</title>
        <authorList>
            <person name="Sorensen T."/>
        </authorList>
    </citation>
    <scope>NUCLEOTIDE SEQUENCE [LARGE SCALE GENOMIC DNA]</scope>
    <source>
        <strain evidence="1 2">CBS 24483</strain>
    </source>
</reference>
<proteinExistence type="predicted"/>
<evidence type="ECO:0000313" key="2">
    <source>
        <dbReference type="Proteomes" id="UP001391051"/>
    </source>
</evidence>
<dbReference type="GeneID" id="92079010"/>
<gene>
    <name evidence="1" type="ORF">PG986_009726</name>
</gene>
<dbReference type="EMBL" id="JAQQWE010000006">
    <property type="protein sequence ID" value="KAK7948840.1"/>
    <property type="molecule type" value="Genomic_DNA"/>
</dbReference>
<organism evidence="1 2">
    <name type="scientific">Apiospora aurea</name>
    <dbReference type="NCBI Taxonomy" id="335848"/>
    <lineage>
        <taxon>Eukaryota</taxon>
        <taxon>Fungi</taxon>
        <taxon>Dikarya</taxon>
        <taxon>Ascomycota</taxon>
        <taxon>Pezizomycotina</taxon>
        <taxon>Sordariomycetes</taxon>
        <taxon>Xylariomycetidae</taxon>
        <taxon>Amphisphaeriales</taxon>
        <taxon>Apiosporaceae</taxon>
        <taxon>Apiospora</taxon>
    </lineage>
</organism>
<dbReference type="Proteomes" id="UP001391051">
    <property type="component" value="Unassembled WGS sequence"/>
</dbReference>
<comment type="caution">
    <text evidence="1">The sequence shown here is derived from an EMBL/GenBank/DDBJ whole genome shotgun (WGS) entry which is preliminary data.</text>
</comment>
<evidence type="ECO:0000313" key="1">
    <source>
        <dbReference type="EMBL" id="KAK7948840.1"/>
    </source>
</evidence>
<sequence>MNDDLLQGLIRSARENTMHNKPAANGETYYSEAEFEERLEIDDGELFLQETEIRATLKLQKLILSYMFATILIATLWELKEERKRDLEMTAARLRREWKLEAPIFIDYDMCEPRESWEECDIARVNLE</sequence>
<name>A0ABR1Q8J3_9PEZI</name>
<keyword evidence="2" id="KW-1185">Reference proteome</keyword>